<dbReference type="Gene3D" id="3.90.1150.50">
    <property type="entry name" value="Transcription-repair-coupling factor, D7 domain"/>
    <property type="match status" value="1"/>
</dbReference>
<evidence type="ECO:0000259" key="11">
    <source>
        <dbReference type="PROSITE" id="PS51194"/>
    </source>
</evidence>
<dbReference type="AlphaFoldDB" id="A0A1I4ZQH3"/>
<dbReference type="STRING" id="287099.SAMN05660413_01437"/>
<dbReference type="EC" id="3.6.4.-" evidence="9"/>
<evidence type="ECO:0000259" key="10">
    <source>
        <dbReference type="PROSITE" id="PS51192"/>
    </source>
</evidence>
<dbReference type="HAMAP" id="MF_00969">
    <property type="entry name" value="TRCF"/>
    <property type="match status" value="1"/>
</dbReference>
<comment type="similarity">
    <text evidence="9">In the N-terminal section; belongs to the UvrB family.</text>
</comment>
<dbReference type="Gene3D" id="3.30.2060.10">
    <property type="entry name" value="Penicillin-binding protein 1b domain"/>
    <property type="match status" value="1"/>
</dbReference>
<reference evidence="12 13" key="1">
    <citation type="submission" date="2016-10" db="EMBL/GenBank/DDBJ databases">
        <authorList>
            <person name="de Groot N.N."/>
        </authorList>
    </citation>
    <scope>NUCLEOTIDE SEQUENCE [LARGE SCALE GENOMIC DNA]</scope>
    <source>
        <strain evidence="12 13">DSM 17794</strain>
    </source>
</reference>
<keyword evidence="13" id="KW-1185">Reference proteome</keyword>
<evidence type="ECO:0000256" key="7">
    <source>
        <dbReference type="ARBA" id="ARBA00023125"/>
    </source>
</evidence>
<organism evidence="12 13">
    <name type="scientific">Salegentibacter flavus</name>
    <dbReference type="NCBI Taxonomy" id="287099"/>
    <lineage>
        <taxon>Bacteria</taxon>
        <taxon>Pseudomonadati</taxon>
        <taxon>Bacteroidota</taxon>
        <taxon>Flavobacteriia</taxon>
        <taxon>Flavobacteriales</taxon>
        <taxon>Flavobacteriaceae</taxon>
        <taxon>Salegentibacter</taxon>
    </lineage>
</organism>
<dbReference type="Pfam" id="PF03461">
    <property type="entry name" value="TRCF"/>
    <property type="match status" value="1"/>
</dbReference>
<dbReference type="InterPro" id="IPR036101">
    <property type="entry name" value="CarD-like/TRCF_RID_sf"/>
</dbReference>
<dbReference type="InterPro" id="IPR003711">
    <property type="entry name" value="CarD-like/TRCF_RID"/>
</dbReference>
<dbReference type="SUPFAM" id="SSF52540">
    <property type="entry name" value="P-loop containing nucleoside triphosphate hydrolases"/>
    <property type="match status" value="3"/>
</dbReference>
<accession>A0A1I4ZQH3</accession>
<comment type="function">
    <text evidence="9">Couples transcription and DNA repair by recognizing RNA polymerase (RNAP) stalled at DNA lesions. Mediates ATP-dependent release of RNAP and its truncated transcript from the DNA, and recruitment of nucleotide excision repair machinery to the damaged site.</text>
</comment>
<evidence type="ECO:0000256" key="4">
    <source>
        <dbReference type="ARBA" id="ARBA00022801"/>
    </source>
</evidence>
<proteinExistence type="inferred from homology"/>
<dbReference type="SUPFAM" id="SSF141259">
    <property type="entry name" value="CarD-like"/>
    <property type="match status" value="1"/>
</dbReference>
<dbReference type="SMART" id="SM00490">
    <property type="entry name" value="HELICc"/>
    <property type="match status" value="1"/>
</dbReference>
<dbReference type="Proteomes" id="UP000199153">
    <property type="component" value="Unassembled WGS sequence"/>
</dbReference>
<comment type="subcellular location">
    <subcellularLocation>
        <location evidence="9">Cytoplasm</location>
    </subcellularLocation>
</comment>
<keyword evidence="3 9" id="KW-0227">DNA damage</keyword>
<evidence type="ECO:0000256" key="3">
    <source>
        <dbReference type="ARBA" id="ARBA00022763"/>
    </source>
</evidence>
<evidence type="ECO:0000256" key="8">
    <source>
        <dbReference type="ARBA" id="ARBA00023204"/>
    </source>
</evidence>
<dbReference type="InterPro" id="IPR004576">
    <property type="entry name" value="Mfd"/>
</dbReference>
<dbReference type="InterPro" id="IPR047112">
    <property type="entry name" value="RecG/Mfd"/>
</dbReference>
<dbReference type="Gene3D" id="3.40.50.300">
    <property type="entry name" value="P-loop containing nucleotide triphosphate hydrolases"/>
    <property type="match status" value="2"/>
</dbReference>
<dbReference type="Pfam" id="PF00270">
    <property type="entry name" value="DEAD"/>
    <property type="match status" value="1"/>
</dbReference>
<dbReference type="Pfam" id="PF17757">
    <property type="entry name" value="UvrB_inter"/>
    <property type="match status" value="1"/>
</dbReference>
<keyword evidence="8 9" id="KW-0234">DNA repair</keyword>
<dbReference type="PANTHER" id="PTHR47964">
    <property type="entry name" value="ATP-DEPENDENT DNA HELICASE HOMOLOG RECG, CHLOROPLASTIC"/>
    <property type="match status" value="1"/>
</dbReference>
<keyword evidence="6 9" id="KW-0067">ATP-binding</keyword>
<protein>
    <recommendedName>
        <fullName evidence="9">Transcription-repair-coupling factor</fullName>
        <shortName evidence="9">TRCF</shortName>
        <ecNumber evidence="9">3.6.4.-</ecNumber>
    </recommendedName>
</protein>
<dbReference type="InterPro" id="IPR037235">
    <property type="entry name" value="TRCF-like_C_D7"/>
</dbReference>
<dbReference type="Gene3D" id="2.40.10.170">
    <property type="match status" value="1"/>
</dbReference>
<dbReference type="GO" id="GO:0005524">
    <property type="term" value="F:ATP binding"/>
    <property type="evidence" value="ECO:0007669"/>
    <property type="project" value="UniProtKB-UniRule"/>
</dbReference>
<evidence type="ECO:0000256" key="2">
    <source>
        <dbReference type="ARBA" id="ARBA00022741"/>
    </source>
</evidence>
<comment type="similarity">
    <text evidence="9">In the C-terminal section; belongs to the helicase family. RecG subfamily.</text>
</comment>
<keyword evidence="1 9" id="KW-0963">Cytoplasm</keyword>
<dbReference type="CDD" id="cd17991">
    <property type="entry name" value="DEXHc_TRCF"/>
    <property type="match status" value="1"/>
</dbReference>
<dbReference type="InterPro" id="IPR001650">
    <property type="entry name" value="Helicase_C-like"/>
</dbReference>
<evidence type="ECO:0000256" key="5">
    <source>
        <dbReference type="ARBA" id="ARBA00022806"/>
    </source>
</evidence>
<dbReference type="InterPro" id="IPR027417">
    <property type="entry name" value="P-loop_NTPase"/>
</dbReference>
<dbReference type="Pfam" id="PF02559">
    <property type="entry name" value="CarD_TRCF_RID"/>
    <property type="match status" value="1"/>
</dbReference>
<dbReference type="SMART" id="SM00982">
    <property type="entry name" value="TRCF"/>
    <property type="match status" value="1"/>
</dbReference>
<dbReference type="NCBIfam" id="TIGR00580">
    <property type="entry name" value="mfd"/>
    <property type="match status" value="1"/>
</dbReference>
<keyword evidence="5 12" id="KW-0347">Helicase</keyword>
<dbReference type="GO" id="GO:0003684">
    <property type="term" value="F:damaged DNA binding"/>
    <property type="evidence" value="ECO:0007669"/>
    <property type="project" value="InterPro"/>
</dbReference>
<name>A0A1I4ZQH3_9FLAO</name>
<dbReference type="PROSITE" id="PS51192">
    <property type="entry name" value="HELICASE_ATP_BIND_1"/>
    <property type="match status" value="1"/>
</dbReference>
<dbReference type="GO" id="GO:0005737">
    <property type="term" value="C:cytoplasm"/>
    <property type="evidence" value="ECO:0007669"/>
    <property type="project" value="UniProtKB-SubCell"/>
</dbReference>
<evidence type="ECO:0000313" key="13">
    <source>
        <dbReference type="Proteomes" id="UP000199153"/>
    </source>
</evidence>
<dbReference type="SUPFAM" id="SSF143517">
    <property type="entry name" value="TRCF domain-like"/>
    <property type="match status" value="1"/>
</dbReference>
<dbReference type="PROSITE" id="PS51194">
    <property type="entry name" value="HELICASE_CTER"/>
    <property type="match status" value="1"/>
</dbReference>
<keyword evidence="4 9" id="KW-0378">Hydrolase</keyword>
<dbReference type="SMART" id="SM00487">
    <property type="entry name" value="DEXDc"/>
    <property type="match status" value="1"/>
</dbReference>
<feature type="domain" description="Helicase C-terminal" evidence="11">
    <location>
        <begin position="755"/>
        <end position="921"/>
    </location>
</feature>
<dbReference type="GO" id="GO:0006355">
    <property type="term" value="P:regulation of DNA-templated transcription"/>
    <property type="evidence" value="ECO:0007669"/>
    <property type="project" value="UniProtKB-UniRule"/>
</dbReference>
<dbReference type="InterPro" id="IPR005118">
    <property type="entry name" value="TRCF_C"/>
</dbReference>
<keyword evidence="2 9" id="KW-0547">Nucleotide-binding</keyword>
<feature type="domain" description="Helicase ATP-binding" evidence="10">
    <location>
        <begin position="585"/>
        <end position="746"/>
    </location>
</feature>
<evidence type="ECO:0000313" key="12">
    <source>
        <dbReference type="EMBL" id="SFN52398.1"/>
    </source>
</evidence>
<keyword evidence="7 9" id="KW-0238">DNA-binding</keyword>
<dbReference type="Gene3D" id="3.40.50.11180">
    <property type="match status" value="1"/>
</dbReference>
<dbReference type="SMART" id="SM01058">
    <property type="entry name" value="CarD_TRCF"/>
    <property type="match status" value="1"/>
</dbReference>
<dbReference type="GO" id="GO:0000716">
    <property type="term" value="P:transcription-coupled nucleotide-excision repair, DNA damage recognition"/>
    <property type="evidence" value="ECO:0007669"/>
    <property type="project" value="UniProtKB-UniRule"/>
</dbReference>
<dbReference type="InterPro" id="IPR014001">
    <property type="entry name" value="Helicase_ATP-bd"/>
</dbReference>
<dbReference type="EMBL" id="FOVL01000007">
    <property type="protein sequence ID" value="SFN52398.1"/>
    <property type="molecule type" value="Genomic_DNA"/>
</dbReference>
<evidence type="ECO:0000256" key="6">
    <source>
        <dbReference type="ARBA" id="ARBA00022840"/>
    </source>
</evidence>
<sequence length="1139" mass="130619">MLRGPYWRIIFAPMSKSVIAQSFARSPQQQELRETLVSSEKNDFKIQLKGLVGSAFSFVTANAFKEADKPFLLIFNDKEEAAYYLNDLEQLLGDKNVLFYPGSYRRPYQIEETDNANVLLRAEVLNRINSRKKPAVIVTYPDALFEKVVTRKELDRSTLKISVGDELSLDFVNEVLFEYKFKRVDFVTEPGEFSVRGGIIDVFSFSNDEPYRIEFFGDEVDSIRSFDVETQLSTDKVKKISVMPNVEDKHLDEIRDSFLRYISNQTVVFVKNLDLLTAQADKLFSKAKEAFQKLSEEVKHSEPEALFCDGQLIKSQLQEYTVVELSNQAYMEPEKVIEFQTKPQPSFNKQFDLLIDNLIENQENGYKNYIFCVSEQQAKRFHDIFDDQEKEVKYETITLSLFQGFIDEVGKNVCYTDHQIFERYHKFHLKNGYAKKQAITLKELSNLEVGDYVTHIDHGIGKFGGLQKIDVEGKKQEAIKLFYGERDILYLSIHSLHKISKYNGKDGKEPRIFKLGSNAWKKLKQKTKARVKHIAYNLIELYAKRRLQKGFAFGPDSYLQHELEASFMYEDTPDQGTATQAVKEDMESERPMDRLVCGDVGFGKTEVAIRAAFKAVDNGKQVAVLVPTTILAFQHHQTFTERLKDFPVTVDYLNRFRTAKERRETLADLESGKVDIIIGTHQLVNKAVKFKDLGLLIVDEEQKFGVSVKDKLKTIKENVDTLTLTATPIPRTLQFSLMAARDLSTIATPPPNRYPIETNVIRFSEETIRDAISYEIQRGGQVFFIHNRIENIKEVAGMIQRVVPDAKIGVGHGQMEGKKLEKLMLSFINGEFDVLVSTTIVESGLDVTNANTIFINNANNFGVSDLHQMRGRVGRSNKKAFCYFITPPFSAMTEDARKRISALEQFSELGSGINIAMKDLEIRGAGDLLGGEQSGFINEIGFETYQKILNEAIEELKENEFKDLYAGNEDIEDKNFVKETQIDTDFEILFPDDYINNITERLNLYTQLNKITSEEELQKFEAELIDRFGELPVQAVDLLNSVRIKWIASKIGLEKVLLKQGKMIGYFIADQQSRFYQTNNFTRVLQYVQTHPQICKMKEKQTRNGLRLLLTFENINSIAKALKVLEPLDLKVKVEVEEK</sequence>
<dbReference type="InterPro" id="IPR041471">
    <property type="entry name" value="UvrB_inter"/>
</dbReference>
<dbReference type="Pfam" id="PF00271">
    <property type="entry name" value="Helicase_C"/>
    <property type="match status" value="1"/>
</dbReference>
<dbReference type="GO" id="GO:0016787">
    <property type="term" value="F:hydrolase activity"/>
    <property type="evidence" value="ECO:0007669"/>
    <property type="project" value="UniProtKB-KW"/>
</dbReference>
<dbReference type="PANTHER" id="PTHR47964:SF1">
    <property type="entry name" value="ATP-DEPENDENT DNA HELICASE HOMOLOG RECG, CHLOROPLASTIC"/>
    <property type="match status" value="1"/>
</dbReference>
<dbReference type="GO" id="GO:0003678">
    <property type="term" value="F:DNA helicase activity"/>
    <property type="evidence" value="ECO:0007669"/>
    <property type="project" value="TreeGrafter"/>
</dbReference>
<evidence type="ECO:0000256" key="9">
    <source>
        <dbReference type="HAMAP-Rule" id="MF_00969"/>
    </source>
</evidence>
<dbReference type="InterPro" id="IPR011545">
    <property type="entry name" value="DEAD/DEAH_box_helicase_dom"/>
</dbReference>
<evidence type="ECO:0000256" key="1">
    <source>
        <dbReference type="ARBA" id="ARBA00022490"/>
    </source>
</evidence>
<gene>
    <name evidence="9" type="primary">mfd</name>
    <name evidence="12" type="ORF">SAMN05660413_01437</name>
</gene>